<dbReference type="AlphaFoldDB" id="A0A1F5EFM7"/>
<name>A0A1F5EFM7_9BACT</name>
<reference evidence="1 2" key="1">
    <citation type="journal article" date="2016" name="Nat. Commun.">
        <title>Thousands of microbial genomes shed light on interconnected biogeochemical processes in an aquifer system.</title>
        <authorList>
            <person name="Anantharaman K."/>
            <person name="Brown C.T."/>
            <person name="Hug L.A."/>
            <person name="Sharon I."/>
            <person name="Castelle C.J."/>
            <person name="Probst A.J."/>
            <person name="Thomas B.C."/>
            <person name="Singh A."/>
            <person name="Wilkins M.J."/>
            <person name="Karaoz U."/>
            <person name="Brodie E.L."/>
            <person name="Williams K.H."/>
            <person name="Hubbard S.S."/>
            <person name="Banfield J.F."/>
        </authorList>
    </citation>
    <scope>NUCLEOTIDE SEQUENCE [LARGE SCALE GENOMIC DNA]</scope>
</reference>
<evidence type="ECO:0000313" key="1">
    <source>
        <dbReference type="EMBL" id="OGD66183.1"/>
    </source>
</evidence>
<accession>A0A1F5EFM7</accession>
<dbReference type="Proteomes" id="UP000176451">
    <property type="component" value="Unassembled WGS sequence"/>
</dbReference>
<comment type="caution">
    <text evidence="1">The sequence shown here is derived from an EMBL/GenBank/DDBJ whole genome shotgun (WGS) entry which is preliminary data.</text>
</comment>
<organism evidence="1 2">
    <name type="scientific">Candidatus Berkelbacteria bacterium RIFCSPHIGHO2_12_FULL_36_9</name>
    <dbReference type="NCBI Taxonomy" id="1797469"/>
    <lineage>
        <taxon>Bacteria</taxon>
        <taxon>Candidatus Berkelbacteria</taxon>
    </lineage>
</organism>
<dbReference type="EMBL" id="MEZV01000043">
    <property type="protein sequence ID" value="OGD66183.1"/>
    <property type="molecule type" value="Genomic_DNA"/>
</dbReference>
<protein>
    <submittedName>
        <fullName evidence="1">Uncharacterized protein</fullName>
    </submittedName>
</protein>
<dbReference type="STRING" id="1797469.A3F08_02520"/>
<proteinExistence type="predicted"/>
<evidence type="ECO:0000313" key="2">
    <source>
        <dbReference type="Proteomes" id="UP000176451"/>
    </source>
</evidence>
<sequence length="245" mass="27559">MIGQDELREKVKARISSEGSTPTSFAHSAGLSSHMSFFRWFRGESNLTDFNQKKVEAFLANEVINSWRDMPLTKEIVDALNQWRKEQSLQIKEMAVLAELHRSTMGEILNGKAGRLVANSRRKLWEMTKLDCIAMDALKSGVVQDKLVEGVQVEEKKILSMPVQRVKDSLIQALFNLISTTSPILMHFIETSTVGQRNALRELLGNGILDDLLDSANAIFTEEARNLVLTERAQRTNKKNQKGGS</sequence>
<gene>
    <name evidence="1" type="ORF">A3F08_02520</name>
</gene>